<dbReference type="EMBL" id="JAQSJE010000009">
    <property type="protein sequence ID" value="MDD0824606.1"/>
    <property type="molecule type" value="Genomic_DNA"/>
</dbReference>
<dbReference type="RefSeq" id="WP_273749005.1">
    <property type="nucleotide sequence ID" value="NZ_JAQSJE010000009.1"/>
</dbReference>
<evidence type="ECO:0000313" key="1">
    <source>
        <dbReference type="EMBL" id="MDD0824606.1"/>
    </source>
</evidence>
<comment type="caution">
    <text evidence="1">The sequence shown here is derived from an EMBL/GenBank/DDBJ whole genome shotgun (WGS) entry which is preliminary data.</text>
</comment>
<evidence type="ECO:0008006" key="3">
    <source>
        <dbReference type="Google" id="ProtNLM"/>
    </source>
</evidence>
<gene>
    <name evidence="1" type="ORF">PTQ27_09065</name>
</gene>
<proteinExistence type="predicted"/>
<reference evidence="1 2" key="1">
    <citation type="submission" date="2023-02" db="EMBL/GenBank/DDBJ databases">
        <title>Mannheimia cairiniae sp. nov., a novel species of Mannheimia obtained from moscovy ducks (Cairina moschata) and reclassification of Mannheimia ovis as heterotypic synonym of Mannheimia pernigra.</title>
        <authorList>
            <person name="Christensen H."/>
        </authorList>
    </citation>
    <scope>NUCLEOTIDE SEQUENCE [LARGE SCALE GENOMIC DNA]</scope>
    <source>
        <strain evidence="1 2">AT1</strain>
    </source>
</reference>
<evidence type="ECO:0000313" key="2">
    <source>
        <dbReference type="Proteomes" id="UP001221909"/>
    </source>
</evidence>
<organism evidence="1 2">
    <name type="scientific">Mannheimia cairinae</name>
    <dbReference type="NCBI Taxonomy" id="3025936"/>
    <lineage>
        <taxon>Bacteria</taxon>
        <taxon>Pseudomonadati</taxon>
        <taxon>Pseudomonadota</taxon>
        <taxon>Gammaproteobacteria</taxon>
        <taxon>Pasteurellales</taxon>
        <taxon>Pasteurellaceae</taxon>
        <taxon>Mannheimia</taxon>
    </lineage>
</organism>
<dbReference type="Proteomes" id="UP001221909">
    <property type="component" value="Unassembled WGS sequence"/>
</dbReference>
<keyword evidence="2" id="KW-1185">Reference proteome</keyword>
<name>A0ABT5MSN1_9PAST</name>
<protein>
    <recommendedName>
        <fullName evidence="3">Transposase</fullName>
    </recommendedName>
</protein>
<accession>A0ABT5MSN1</accession>
<sequence>MNLNPFYHWKRYRLLCAENERLREQAKYIANHNNSLLQRNEELVKEKQKLLRQLDEYHEPEHQPIIVKHSHRNRKGNI</sequence>